<evidence type="ECO:0000256" key="6">
    <source>
        <dbReference type="ARBA" id="ARBA00022833"/>
    </source>
</evidence>
<dbReference type="CDD" id="cd19821">
    <property type="entry name" value="Bbox1_BBX-like"/>
    <property type="match status" value="1"/>
</dbReference>
<protein>
    <submittedName>
        <fullName evidence="13">Zinc finger protein CONSTANS-LIKE 14-like</fullName>
    </submittedName>
</protein>
<keyword evidence="12" id="KW-1185">Reference proteome</keyword>
<dbReference type="InterPro" id="IPR049808">
    <property type="entry name" value="CONSTANS-like_Bbox1"/>
</dbReference>
<dbReference type="Pfam" id="PF06203">
    <property type="entry name" value="CCT"/>
    <property type="match status" value="1"/>
</dbReference>
<evidence type="ECO:0000256" key="7">
    <source>
        <dbReference type="ARBA" id="ARBA00023242"/>
    </source>
</evidence>
<evidence type="ECO:0000259" key="11">
    <source>
        <dbReference type="PROSITE" id="PS51017"/>
    </source>
</evidence>
<keyword evidence="5 8" id="KW-0863">Zinc-finger</keyword>
<dbReference type="GeneID" id="115738945"/>
<dbReference type="InterPro" id="IPR010402">
    <property type="entry name" value="CCT_domain"/>
</dbReference>
<gene>
    <name evidence="13" type="primary">LOC115738945</name>
</gene>
<evidence type="ECO:0000256" key="4">
    <source>
        <dbReference type="ARBA" id="ARBA00022737"/>
    </source>
</evidence>
<comment type="subcellular location">
    <subcellularLocation>
        <location evidence="1 9">Nucleus</location>
    </subcellularLocation>
</comment>
<dbReference type="Pfam" id="PF00643">
    <property type="entry name" value="zf-B_box"/>
    <property type="match status" value="1"/>
</dbReference>
<feature type="domain" description="B box-type" evidence="10">
    <location>
        <begin position="12"/>
        <end position="59"/>
    </location>
</feature>
<evidence type="ECO:0000256" key="2">
    <source>
        <dbReference type="ARBA" id="ARBA00010024"/>
    </source>
</evidence>
<keyword evidence="3" id="KW-0479">Metal-binding</keyword>
<dbReference type="AlphaFoldDB" id="A0A8B8P133"/>
<accession>A0A8B8P133</accession>
<evidence type="ECO:0000256" key="8">
    <source>
        <dbReference type="PROSITE-ProRule" id="PRU00024"/>
    </source>
</evidence>
<proteinExistence type="inferred from homology"/>
<dbReference type="PROSITE" id="PS51017">
    <property type="entry name" value="CCT"/>
    <property type="match status" value="1"/>
</dbReference>
<evidence type="ECO:0000256" key="5">
    <source>
        <dbReference type="ARBA" id="ARBA00022771"/>
    </source>
</evidence>
<feature type="domain" description="B box-type" evidence="10">
    <location>
        <begin position="55"/>
        <end position="100"/>
    </location>
</feature>
<evidence type="ECO:0000313" key="13">
    <source>
        <dbReference type="RefSeq" id="XP_030527618.1"/>
    </source>
</evidence>
<dbReference type="PANTHER" id="PTHR31717:SF45">
    <property type="entry name" value="ZINC FINGER PROTEIN CONSTANS-LIKE 14-RELATED"/>
    <property type="match status" value="1"/>
</dbReference>
<reference evidence="12" key="1">
    <citation type="submission" date="2025-05" db="UniProtKB">
        <authorList>
            <consortium name="RefSeq"/>
        </authorList>
    </citation>
    <scope>NUCLEOTIDE SEQUENCE [LARGE SCALE GENOMIC DNA]</scope>
</reference>
<dbReference type="Proteomes" id="UP000827889">
    <property type="component" value="Chromosome 1"/>
</dbReference>
<dbReference type="InterPro" id="IPR000315">
    <property type="entry name" value="Znf_B-box"/>
</dbReference>
<dbReference type="GO" id="GO:0005634">
    <property type="term" value="C:nucleus"/>
    <property type="evidence" value="ECO:0007669"/>
    <property type="project" value="UniProtKB-SubCell"/>
</dbReference>
<dbReference type="PROSITE" id="PS50119">
    <property type="entry name" value="ZF_BBOX"/>
    <property type="match status" value="2"/>
</dbReference>
<evidence type="ECO:0000259" key="10">
    <source>
        <dbReference type="PROSITE" id="PS50119"/>
    </source>
</evidence>
<keyword evidence="4" id="KW-0677">Repeat</keyword>
<dbReference type="KEGG" id="rarg:115738945"/>
<dbReference type="GO" id="GO:0008270">
    <property type="term" value="F:zinc ion binding"/>
    <property type="evidence" value="ECO:0007669"/>
    <property type="project" value="UniProtKB-KW"/>
</dbReference>
<keyword evidence="7 9" id="KW-0539">Nucleus</keyword>
<organism evidence="12 13">
    <name type="scientific">Rhodamnia argentea</name>
    <dbReference type="NCBI Taxonomy" id="178133"/>
    <lineage>
        <taxon>Eukaryota</taxon>
        <taxon>Viridiplantae</taxon>
        <taxon>Streptophyta</taxon>
        <taxon>Embryophyta</taxon>
        <taxon>Tracheophyta</taxon>
        <taxon>Spermatophyta</taxon>
        <taxon>Magnoliopsida</taxon>
        <taxon>eudicotyledons</taxon>
        <taxon>Gunneridae</taxon>
        <taxon>Pentapetalae</taxon>
        <taxon>rosids</taxon>
        <taxon>malvids</taxon>
        <taxon>Myrtales</taxon>
        <taxon>Myrtaceae</taxon>
        <taxon>Myrtoideae</taxon>
        <taxon>Myrteae</taxon>
        <taxon>Australasian group</taxon>
        <taxon>Rhodamnia</taxon>
    </lineage>
</organism>
<keyword evidence="6" id="KW-0862">Zinc</keyword>
<evidence type="ECO:0000256" key="3">
    <source>
        <dbReference type="ARBA" id="ARBA00022723"/>
    </source>
</evidence>
<dbReference type="GO" id="GO:0006355">
    <property type="term" value="P:regulation of DNA-templated transcription"/>
    <property type="evidence" value="ECO:0007669"/>
    <property type="project" value="UniProtKB-ARBA"/>
</dbReference>
<comment type="similarity">
    <text evidence="2">Belongs to the CONSTANS family.</text>
</comment>
<sequence length="439" mass="48382">MSRPKSRTAGDDATVPCDFCVGRAAVLYCRADSARLCLPCDRHVHSANLLSRKHLRSQICDACSSEPASAFCSAEDLALCHDCDLDAHAGCSASHARDPAEGFSGCPSSLELASLWDLVSETWFGVQEMTVPDEKALELRDQIGKRHGQQCGRRKRAVHEQLMELFERDCSAGGGGRGEDLGPATPNAANAAGKCEVVDGSDGGCERLLEIQGTSFESLLMSTSRSDWEENLEREMMWDCHPSNQTTQTWDFNLGRLRGHEEPGSGEVEFGTNSEGFMIKNYDELMREVPLLTSKASDELYHVNCSLVDEAMASLNNILNNPVVRHGLATIESNICSVPQPTSGTALAKYEDSVCSREYDGGEPNVLMKHDSATALATSKADMELLAQHRGNAMLRYKEKRKTRRFEKHIRYESRKTRADTRKRVKGRFVKASEEAPNG</sequence>
<feature type="domain" description="CCT" evidence="11">
    <location>
        <begin position="390"/>
        <end position="432"/>
    </location>
</feature>
<dbReference type="OrthoDB" id="153872at2759"/>
<evidence type="ECO:0000256" key="1">
    <source>
        <dbReference type="ARBA" id="ARBA00004123"/>
    </source>
</evidence>
<reference evidence="13" key="2">
    <citation type="submission" date="2025-08" db="UniProtKB">
        <authorList>
            <consortium name="RefSeq"/>
        </authorList>
    </citation>
    <scope>IDENTIFICATION</scope>
    <source>
        <tissue evidence="13">Leaf</tissue>
    </source>
</reference>
<evidence type="ECO:0000313" key="12">
    <source>
        <dbReference type="Proteomes" id="UP000827889"/>
    </source>
</evidence>
<dbReference type="RefSeq" id="XP_030527618.1">
    <property type="nucleotide sequence ID" value="XM_030671758.1"/>
</dbReference>
<name>A0A8B8P133_9MYRT</name>
<dbReference type="SMART" id="SM00336">
    <property type="entry name" value="BBOX"/>
    <property type="match status" value="2"/>
</dbReference>
<dbReference type="PANTHER" id="PTHR31717">
    <property type="entry name" value="ZINC FINGER PROTEIN CONSTANS-LIKE 10"/>
    <property type="match status" value="1"/>
</dbReference>
<evidence type="ECO:0000256" key="9">
    <source>
        <dbReference type="PROSITE-ProRule" id="PRU00357"/>
    </source>
</evidence>